<dbReference type="PANTHER" id="PTHR43818">
    <property type="entry name" value="BCDNA.GH03377"/>
    <property type="match status" value="1"/>
</dbReference>
<protein>
    <submittedName>
        <fullName evidence="4">Dehydrogenase</fullName>
    </submittedName>
</protein>
<sequence length="355" mass="38318">MVKLLILGTGSMAVSHATNFQAAPDTELVAAVETDAARREAFGKQFGIENLFADLESAIAWGEFDAVANVTPDAVHYPTTMRLIAAGKHVFCEKPLATSYPLALEMADAAEAKGIINMVNFTYRNSPALQKARELVRSGAIGDIRYFEASYLQSWLVSKAWGDWRTESRWLWRLSSQHGSKGVLGDVGVHIVDFASFGADTDIVAVDSRLKTFHKADGDKIGEYPLDANDSAVMTAEFANGALGTITATRFATGHANDLTLRIFGTSGGMEVKTDGKTSALRICEGPEIDTFGWETVECPPVPTTYERFAKACNTGVNGEPDFRRAAEVQRILDLCFAQEATRALHAAAPATAAE</sequence>
<dbReference type="RefSeq" id="WP_266281688.1">
    <property type="nucleotide sequence ID" value="NZ_JAPKNF010000001.1"/>
</dbReference>
<accession>A0ABU0M1P9</accession>
<dbReference type="InterPro" id="IPR055170">
    <property type="entry name" value="GFO_IDH_MocA-like_dom"/>
</dbReference>
<evidence type="ECO:0000313" key="5">
    <source>
        <dbReference type="Proteomes" id="UP001223743"/>
    </source>
</evidence>
<dbReference type="Proteomes" id="UP001223743">
    <property type="component" value="Unassembled WGS sequence"/>
</dbReference>
<dbReference type="Pfam" id="PF22725">
    <property type="entry name" value="GFO_IDH_MocA_C3"/>
    <property type="match status" value="1"/>
</dbReference>
<feature type="domain" description="Gfo/Idh/MocA-like oxidoreductase N-terminal" evidence="2">
    <location>
        <begin position="3"/>
        <end position="121"/>
    </location>
</feature>
<dbReference type="PANTHER" id="PTHR43818:SF11">
    <property type="entry name" value="BCDNA.GH03377"/>
    <property type="match status" value="1"/>
</dbReference>
<dbReference type="SUPFAM" id="SSF51735">
    <property type="entry name" value="NAD(P)-binding Rossmann-fold domains"/>
    <property type="match status" value="1"/>
</dbReference>
<dbReference type="Pfam" id="PF01408">
    <property type="entry name" value="GFO_IDH_MocA"/>
    <property type="match status" value="1"/>
</dbReference>
<dbReference type="InterPro" id="IPR050463">
    <property type="entry name" value="Gfo/Idh/MocA_oxidrdct_glycsds"/>
</dbReference>
<evidence type="ECO:0000256" key="1">
    <source>
        <dbReference type="ARBA" id="ARBA00023002"/>
    </source>
</evidence>
<feature type="domain" description="GFO/IDH/MocA-like oxidoreductase" evidence="3">
    <location>
        <begin position="130"/>
        <end position="270"/>
    </location>
</feature>
<organism evidence="4 5">
    <name type="scientific">Kaistia geumhonensis</name>
    <dbReference type="NCBI Taxonomy" id="410839"/>
    <lineage>
        <taxon>Bacteria</taxon>
        <taxon>Pseudomonadati</taxon>
        <taxon>Pseudomonadota</taxon>
        <taxon>Alphaproteobacteria</taxon>
        <taxon>Hyphomicrobiales</taxon>
        <taxon>Kaistiaceae</taxon>
        <taxon>Kaistia</taxon>
    </lineage>
</organism>
<evidence type="ECO:0000259" key="2">
    <source>
        <dbReference type="Pfam" id="PF01408"/>
    </source>
</evidence>
<proteinExistence type="predicted"/>
<dbReference type="InterPro" id="IPR000683">
    <property type="entry name" value="Gfo/Idh/MocA-like_OxRdtase_N"/>
</dbReference>
<comment type="caution">
    <text evidence="4">The sequence shown here is derived from an EMBL/GenBank/DDBJ whole genome shotgun (WGS) entry which is preliminary data.</text>
</comment>
<reference evidence="4 5" key="1">
    <citation type="submission" date="2023-07" db="EMBL/GenBank/DDBJ databases">
        <title>Genomic Encyclopedia of Type Strains, Phase IV (KMG-IV): sequencing the most valuable type-strain genomes for metagenomic binning, comparative biology and taxonomic classification.</title>
        <authorList>
            <person name="Goeker M."/>
        </authorList>
    </citation>
    <scope>NUCLEOTIDE SEQUENCE [LARGE SCALE GENOMIC DNA]</scope>
    <source>
        <strain evidence="4 5">B1-1</strain>
    </source>
</reference>
<keyword evidence="1" id="KW-0560">Oxidoreductase</keyword>
<evidence type="ECO:0000313" key="4">
    <source>
        <dbReference type="EMBL" id="MDQ0514874.1"/>
    </source>
</evidence>
<gene>
    <name evidence="4" type="ORF">QO015_000487</name>
</gene>
<evidence type="ECO:0000259" key="3">
    <source>
        <dbReference type="Pfam" id="PF22725"/>
    </source>
</evidence>
<name>A0ABU0M1P9_9HYPH</name>
<dbReference type="SUPFAM" id="SSF55347">
    <property type="entry name" value="Glyceraldehyde-3-phosphate dehydrogenase-like, C-terminal domain"/>
    <property type="match status" value="1"/>
</dbReference>
<dbReference type="Gene3D" id="3.40.50.720">
    <property type="entry name" value="NAD(P)-binding Rossmann-like Domain"/>
    <property type="match status" value="1"/>
</dbReference>
<dbReference type="InterPro" id="IPR036291">
    <property type="entry name" value="NAD(P)-bd_dom_sf"/>
</dbReference>
<dbReference type="EMBL" id="JAUSWJ010000001">
    <property type="protein sequence ID" value="MDQ0514874.1"/>
    <property type="molecule type" value="Genomic_DNA"/>
</dbReference>
<dbReference type="Gene3D" id="3.30.360.10">
    <property type="entry name" value="Dihydrodipicolinate Reductase, domain 2"/>
    <property type="match status" value="1"/>
</dbReference>
<keyword evidence="5" id="KW-1185">Reference proteome</keyword>